<dbReference type="GO" id="GO:0005634">
    <property type="term" value="C:nucleus"/>
    <property type="evidence" value="ECO:0007669"/>
    <property type="project" value="TreeGrafter"/>
</dbReference>
<dbReference type="GO" id="GO:0045002">
    <property type="term" value="P:double-strand break repair via single-strand annealing"/>
    <property type="evidence" value="ECO:0007669"/>
    <property type="project" value="TreeGrafter"/>
</dbReference>
<dbReference type="Pfam" id="PF04098">
    <property type="entry name" value="Rad52_Rad22"/>
    <property type="match status" value="1"/>
</dbReference>
<keyword evidence="4" id="KW-0234">DNA repair</keyword>
<dbReference type="VEuPathDB" id="MicrosporidiaDB:VCUG_00230"/>
<keyword evidence="3" id="KW-0233">DNA recombination</keyword>
<dbReference type="EMBL" id="GL877406">
    <property type="protein sequence ID" value="ELA48189.2"/>
    <property type="molecule type" value="Genomic_DNA"/>
</dbReference>
<accession>L2GX22</accession>
<dbReference type="GO" id="GO:0003697">
    <property type="term" value="F:single-stranded DNA binding"/>
    <property type="evidence" value="ECO:0007669"/>
    <property type="project" value="UniProtKB-ARBA"/>
</dbReference>
<dbReference type="FunFam" id="3.30.390.80:FF:000001">
    <property type="entry name" value="DNA repair protein RAD52 homolog"/>
    <property type="match status" value="1"/>
</dbReference>
<proteinExistence type="inferred from homology"/>
<evidence type="ECO:0000256" key="1">
    <source>
        <dbReference type="ARBA" id="ARBA00006638"/>
    </source>
</evidence>
<name>L2GX22_VAVCU</name>
<dbReference type="InterPro" id="IPR042525">
    <property type="entry name" value="Rad52_Rad59_Rad22_sf"/>
</dbReference>
<dbReference type="InParanoid" id="L2GX22"/>
<keyword evidence="2" id="KW-0227">DNA damage</keyword>
<dbReference type="STRING" id="948595.L2GX22"/>
<evidence type="ECO:0000256" key="2">
    <source>
        <dbReference type="ARBA" id="ARBA00022763"/>
    </source>
</evidence>
<dbReference type="PANTHER" id="PTHR12132">
    <property type="entry name" value="DNA REPAIR AND RECOMBINATION PROTEIN RAD52, RAD59"/>
    <property type="match status" value="1"/>
</dbReference>
<dbReference type="AlphaFoldDB" id="L2GX22"/>
<evidence type="ECO:0000313" key="5">
    <source>
        <dbReference type="EMBL" id="ELA48189.2"/>
    </source>
</evidence>
<dbReference type="GO" id="GO:0006312">
    <property type="term" value="P:mitotic recombination"/>
    <property type="evidence" value="ECO:0007669"/>
    <property type="project" value="TreeGrafter"/>
</dbReference>
<keyword evidence="6" id="KW-1185">Reference proteome</keyword>
<evidence type="ECO:0000256" key="4">
    <source>
        <dbReference type="ARBA" id="ARBA00023204"/>
    </source>
</evidence>
<dbReference type="OMA" id="NTHVAYI"/>
<reference evidence="6" key="1">
    <citation type="submission" date="2011-03" db="EMBL/GenBank/DDBJ databases">
        <title>The genome sequence of Vavraia culicis strain floridensis.</title>
        <authorList>
            <consortium name="The Broad Institute Genome Sequencing Platform"/>
            <person name="Cuomo C."/>
            <person name="Becnel J."/>
            <person name="Sanscrainte N."/>
            <person name="Young S.K."/>
            <person name="Zeng Q."/>
            <person name="Gargeya S."/>
            <person name="Fitzgerald M."/>
            <person name="Haas B."/>
            <person name="Abouelleil A."/>
            <person name="Alvarado L."/>
            <person name="Arachchi H.M."/>
            <person name="Berlin A."/>
            <person name="Chapman S.B."/>
            <person name="Gearin G."/>
            <person name="Goldberg J."/>
            <person name="Griggs A."/>
            <person name="Gujja S."/>
            <person name="Hansen M."/>
            <person name="Heiman D."/>
            <person name="Howarth C."/>
            <person name="Larimer J."/>
            <person name="Lui A."/>
            <person name="MacDonald P.J.P."/>
            <person name="McCowen C."/>
            <person name="Montmayeur A."/>
            <person name="Murphy C."/>
            <person name="Neiman D."/>
            <person name="Pearson M."/>
            <person name="Priest M."/>
            <person name="Roberts A."/>
            <person name="Saif S."/>
            <person name="Shea T."/>
            <person name="Sisk P."/>
            <person name="Stolte C."/>
            <person name="Sykes S."/>
            <person name="Wortman J."/>
            <person name="Nusbaum C."/>
            <person name="Birren B."/>
        </authorList>
    </citation>
    <scope>NUCLEOTIDE SEQUENCE [LARGE SCALE GENOMIC DNA]</scope>
    <source>
        <strain evidence="6">floridensis</strain>
    </source>
</reference>
<dbReference type="PANTHER" id="PTHR12132:SF1">
    <property type="entry name" value="DNA REPAIR PROTEIN RAD52 HOMOLOG"/>
    <property type="match status" value="1"/>
</dbReference>
<dbReference type="GeneID" id="19878120"/>
<comment type="similarity">
    <text evidence="1">Belongs to the RAD52 family.</text>
</comment>
<evidence type="ECO:0000256" key="3">
    <source>
        <dbReference type="ARBA" id="ARBA00023172"/>
    </source>
</evidence>
<gene>
    <name evidence="5" type="ORF">VCUG_00230</name>
</gene>
<dbReference type="InterPro" id="IPR007232">
    <property type="entry name" value="Rad52_Rad59_Rad22"/>
</dbReference>
<dbReference type="SUPFAM" id="SSF54768">
    <property type="entry name" value="dsRNA-binding domain-like"/>
    <property type="match status" value="1"/>
</dbReference>
<protein>
    <submittedName>
        <fullName evidence="5">Recombination protein rad52</fullName>
    </submittedName>
</protein>
<evidence type="ECO:0000313" key="6">
    <source>
        <dbReference type="Proteomes" id="UP000011081"/>
    </source>
</evidence>
<dbReference type="Proteomes" id="UP000011081">
    <property type="component" value="Unassembled WGS sequence"/>
</dbReference>
<dbReference type="Gene3D" id="3.30.390.80">
    <property type="entry name" value="DNA repair protein Rad52/59/22"/>
    <property type="match status" value="1"/>
</dbReference>
<organism evidence="5 6">
    <name type="scientific">Vavraia culicis (isolate floridensis)</name>
    <name type="common">Microsporidian parasite</name>
    <dbReference type="NCBI Taxonomy" id="948595"/>
    <lineage>
        <taxon>Eukaryota</taxon>
        <taxon>Fungi</taxon>
        <taxon>Fungi incertae sedis</taxon>
        <taxon>Microsporidia</taxon>
        <taxon>Pleistophoridae</taxon>
        <taxon>Vavraia</taxon>
    </lineage>
</organism>
<dbReference type="HOGENOM" id="CLU_1066321_0_0_1"/>
<dbReference type="GO" id="GO:0000724">
    <property type="term" value="P:double-strand break repair via homologous recombination"/>
    <property type="evidence" value="ECO:0007669"/>
    <property type="project" value="TreeGrafter"/>
</dbReference>
<dbReference type="OrthoDB" id="206565at2759"/>
<sequence length="261" mass="30007">MPKSAPHNLLVILSARRCTATAFTRQTNLIHRHECAKPFVSYFYAARPLTRTKLLHKNTPNKFLMAQKPNPPSQKTFAHISKELNKRLGPEYISYRQAFNNTHVAYIEGWTAINIANRIFGYNGWSSKLRQIKIDYIDECNQRYSIGISAVVRVSLSDGTTREDVGFGSADNQRVKSQAIEKAKKEAVTDALKRALRQFGNALGNCCYDKEFLKDVRTVKKQDKEVLKEYELLRRENVQGDEYVLSLESDLDDLMKRDRND</sequence>
<dbReference type="RefSeq" id="XP_008073248.1">
    <property type="nucleotide sequence ID" value="XM_008075057.1"/>
</dbReference>
<dbReference type="InterPro" id="IPR041247">
    <property type="entry name" value="Rad52_fam"/>
</dbReference>